<dbReference type="RefSeq" id="WP_139246262.1">
    <property type="nucleotide sequence ID" value="NZ_FMZP01000034.1"/>
</dbReference>
<proteinExistence type="predicted"/>
<dbReference type="Proteomes" id="UP000324021">
    <property type="component" value="Unassembled WGS sequence"/>
</dbReference>
<feature type="transmembrane region" description="Helical" evidence="1">
    <location>
        <begin position="106"/>
        <end position="125"/>
    </location>
</feature>
<evidence type="ECO:0008006" key="6">
    <source>
        <dbReference type="Google" id="ProtNLM"/>
    </source>
</evidence>
<dbReference type="OrthoDB" id="185777at2157"/>
<name>A0A1I0JCX8_9EURY</name>
<evidence type="ECO:0000256" key="1">
    <source>
        <dbReference type="SAM" id="Phobius"/>
    </source>
</evidence>
<dbReference type="Proteomes" id="UP000199320">
    <property type="component" value="Unassembled WGS sequence"/>
</dbReference>
<reference evidence="4 5" key="1">
    <citation type="submission" date="2016-10" db="EMBL/GenBank/DDBJ databases">
        <authorList>
            <person name="Varghese N."/>
            <person name="Submissions S."/>
        </authorList>
    </citation>
    <scope>NUCLEOTIDE SEQUENCE [LARGE SCALE GENOMIC DNA]</scope>
    <source>
        <strain evidence="2 5">CDM_1</strain>
        <strain evidence="4">CDM_6</strain>
    </source>
</reference>
<evidence type="ECO:0000313" key="5">
    <source>
        <dbReference type="Proteomes" id="UP000324021"/>
    </source>
</evidence>
<evidence type="ECO:0000313" key="2">
    <source>
        <dbReference type="EMBL" id="SDD60654.1"/>
    </source>
</evidence>
<keyword evidence="1" id="KW-0812">Transmembrane</keyword>
<gene>
    <name evidence="3" type="ORF">SAMN04488694_13810</name>
    <name evidence="2" type="ORF">SAMN05192552_10349</name>
</gene>
<feature type="transmembrane region" description="Helical" evidence="1">
    <location>
        <begin position="51"/>
        <end position="69"/>
    </location>
</feature>
<accession>A0A1I0JCX8</accession>
<keyword evidence="1" id="KW-1133">Transmembrane helix</keyword>
<dbReference type="EMBL" id="FOIC01000038">
    <property type="protein sequence ID" value="SEU07802.1"/>
    <property type="molecule type" value="Genomic_DNA"/>
</dbReference>
<feature type="transmembrane region" description="Helical" evidence="1">
    <location>
        <begin position="76"/>
        <end position="94"/>
    </location>
</feature>
<protein>
    <recommendedName>
        <fullName evidence="6">Transmembrane protein</fullName>
    </recommendedName>
</protein>
<reference evidence="3" key="2">
    <citation type="submission" date="2016-10" db="EMBL/GenBank/DDBJ databases">
        <authorList>
            <person name="de Groot N.N."/>
        </authorList>
    </citation>
    <scope>NUCLEOTIDE SEQUENCE [LARGE SCALE GENOMIC DNA]</scope>
    <source>
        <strain evidence="3">CDM_6</strain>
    </source>
</reference>
<keyword evidence="4" id="KW-1185">Reference proteome</keyword>
<keyword evidence="1" id="KW-0472">Membrane</keyword>
<evidence type="ECO:0000313" key="4">
    <source>
        <dbReference type="Proteomes" id="UP000199320"/>
    </source>
</evidence>
<dbReference type="EMBL" id="FMZP01000034">
    <property type="protein sequence ID" value="SDD60654.1"/>
    <property type="molecule type" value="Genomic_DNA"/>
</dbReference>
<feature type="transmembrane region" description="Helical" evidence="1">
    <location>
        <begin position="15"/>
        <end position="36"/>
    </location>
</feature>
<evidence type="ECO:0000313" key="3">
    <source>
        <dbReference type="EMBL" id="SEU07802.1"/>
    </source>
</evidence>
<organism evidence="3 4">
    <name type="scientific">Natrinema hispanicum</name>
    <dbReference type="NCBI Taxonomy" id="392421"/>
    <lineage>
        <taxon>Archaea</taxon>
        <taxon>Methanobacteriati</taxon>
        <taxon>Methanobacteriota</taxon>
        <taxon>Stenosarchaea group</taxon>
        <taxon>Halobacteria</taxon>
        <taxon>Halobacteriales</taxon>
        <taxon>Natrialbaceae</taxon>
        <taxon>Natrinema</taxon>
    </lineage>
</organism>
<sequence length="140" mass="15191">MAENSETPSISMVPAIYRLVAGFLHAGVAIFLWNFFSYDNLWEILLVKPPSGAYILIGMFSLGFVPVLYSITQKSISPVLLVSVLLTVSAYSEWQGYFTSPFGGPGPFGVYILSWVGVVLLAGLAGNVELKLKQRETAAP</sequence>
<dbReference type="AlphaFoldDB" id="A0A1I0JCX8"/>